<dbReference type="AlphaFoldDB" id="U4KRH6"/>
<protein>
    <submittedName>
        <fullName evidence="1">Uncharacterized protein</fullName>
    </submittedName>
</protein>
<dbReference type="HOGENOM" id="CLU_2010240_0_0_14"/>
<evidence type="ECO:0000313" key="1">
    <source>
        <dbReference type="EMBL" id="CCV65753.1"/>
    </source>
</evidence>
<name>U4KRH6_9MOLU</name>
<gene>
    <name evidence="1" type="ORF">BN85307320</name>
</gene>
<proteinExistence type="predicted"/>
<dbReference type="STRING" id="61635.BN85307320"/>
<organism evidence="1 2">
    <name type="scientific">Acholeplasma brassicae</name>
    <dbReference type="NCBI Taxonomy" id="61635"/>
    <lineage>
        <taxon>Bacteria</taxon>
        <taxon>Bacillati</taxon>
        <taxon>Mycoplasmatota</taxon>
        <taxon>Mollicutes</taxon>
        <taxon>Acholeplasmatales</taxon>
        <taxon>Acholeplasmataceae</taxon>
        <taxon>Acholeplasma</taxon>
    </lineage>
</organism>
<dbReference type="KEGG" id="abra:BN85307320"/>
<accession>U4KRH6</accession>
<evidence type="ECO:0000313" key="2">
    <source>
        <dbReference type="Proteomes" id="UP000032737"/>
    </source>
</evidence>
<dbReference type="RefSeq" id="WP_030004613.1">
    <property type="nucleotide sequence ID" value="NC_022549.1"/>
</dbReference>
<keyword evidence="2" id="KW-1185">Reference proteome</keyword>
<dbReference type="EMBL" id="FO681348">
    <property type="protein sequence ID" value="CCV65753.1"/>
    <property type="molecule type" value="Genomic_DNA"/>
</dbReference>
<sequence length="123" mass="14512">MTNNQDINLTDILINLSPFDIVNDAFKFRNNQEEEISLKNVAILREKYINDDIELINGVIIYLAIIKKGTMPGLSYLIKTYKDFKKKNITNTNKIVNHIKNRILFEKERLAEKKHNKELFMKK</sequence>
<reference evidence="1 2" key="1">
    <citation type="journal article" date="2013" name="J. Mol. Microbiol. Biotechnol.">
        <title>Analysis of the Complete Genomes of Acholeplasma brassicae , A. palmae and A. laidlawii and Their Comparison to the Obligate Parasites from ' Candidatus Phytoplasma'.</title>
        <authorList>
            <person name="Kube M."/>
            <person name="Siewert C."/>
            <person name="Migdoll A.M."/>
            <person name="Duduk B."/>
            <person name="Holz S."/>
            <person name="Rabus R."/>
            <person name="Seemuller E."/>
            <person name="Mitrovic J."/>
            <person name="Muller I."/>
            <person name="Buttner C."/>
            <person name="Reinhardt R."/>
        </authorList>
    </citation>
    <scope>NUCLEOTIDE SEQUENCE [LARGE SCALE GENOMIC DNA]</scope>
    <source>
        <strain evidence="2">0502</strain>
    </source>
</reference>
<dbReference type="Proteomes" id="UP000032737">
    <property type="component" value="Chromosome"/>
</dbReference>